<dbReference type="EMBL" id="FPCH01000002">
    <property type="protein sequence ID" value="SFV32162.1"/>
    <property type="molecule type" value="Genomic_DNA"/>
</dbReference>
<keyword evidence="3 8" id="KW-0813">Transport</keyword>
<dbReference type="InterPro" id="IPR024041">
    <property type="entry name" value="NH4_transpt_AmtB-like_dom"/>
</dbReference>
<protein>
    <recommendedName>
        <fullName evidence="8">Ammonium transporter</fullName>
    </recommendedName>
</protein>
<proteinExistence type="inferred from homology"/>
<dbReference type="InterPro" id="IPR029020">
    <property type="entry name" value="Ammonium/urea_transptr"/>
</dbReference>
<comment type="similarity">
    <text evidence="2 8">Belongs to the ammonia transporter channel (TC 1.A.11.2) family.</text>
</comment>
<gene>
    <name evidence="11" type="ORF">SAMN04488557_1501</name>
</gene>
<dbReference type="AlphaFoldDB" id="A0A1I7NBY6"/>
<feature type="transmembrane region" description="Helical" evidence="8">
    <location>
        <begin position="331"/>
        <end position="347"/>
    </location>
</feature>
<evidence type="ECO:0000256" key="5">
    <source>
        <dbReference type="ARBA" id="ARBA00022989"/>
    </source>
</evidence>
<feature type="transmembrane region" description="Helical" evidence="8">
    <location>
        <begin position="359"/>
        <end position="379"/>
    </location>
</feature>
<dbReference type="NCBIfam" id="TIGR00836">
    <property type="entry name" value="amt"/>
    <property type="match status" value="1"/>
</dbReference>
<feature type="transmembrane region" description="Helical" evidence="8">
    <location>
        <begin position="239"/>
        <end position="260"/>
    </location>
</feature>
<dbReference type="InterPro" id="IPR001905">
    <property type="entry name" value="Ammonium_transpt"/>
</dbReference>
<feature type="chain" id="PRO_5011442620" description="Ammonium transporter" evidence="9">
    <location>
        <begin position="29"/>
        <end position="451"/>
    </location>
</feature>
<reference evidence="12" key="1">
    <citation type="submission" date="2016-10" db="EMBL/GenBank/DDBJ databases">
        <authorList>
            <person name="Varghese N."/>
            <person name="Submissions S."/>
        </authorList>
    </citation>
    <scope>NUCLEOTIDE SEQUENCE [LARGE SCALE GENOMIC DNA]</scope>
    <source>
        <strain evidence="12">DSM 1565</strain>
    </source>
</reference>
<feature type="transmembrane region" description="Helical" evidence="8">
    <location>
        <begin position="303"/>
        <end position="325"/>
    </location>
</feature>
<keyword evidence="7 8" id="KW-0924">Ammonia transport</keyword>
<organism evidence="11 12">
    <name type="scientific">Hyphomicrobium facile</name>
    <dbReference type="NCBI Taxonomy" id="51670"/>
    <lineage>
        <taxon>Bacteria</taxon>
        <taxon>Pseudomonadati</taxon>
        <taxon>Pseudomonadota</taxon>
        <taxon>Alphaproteobacteria</taxon>
        <taxon>Hyphomicrobiales</taxon>
        <taxon>Hyphomicrobiaceae</taxon>
        <taxon>Hyphomicrobium</taxon>
    </lineage>
</organism>
<evidence type="ECO:0000256" key="1">
    <source>
        <dbReference type="ARBA" id="ARBA00004141"/>
    </source>
</evidence>
<accession>A0A1I7NBY6</accession>
<dbReference type="GO" id="GO:0008519">
    <property type="term" value="F:ammonium channel activity"/>
    <property type="evidence" value="ECO:0007669"/>
    <property type="project" value="InterPro"/>
</dbReference>
<dbReference type="Pfam" id="PF00909">
    <property type="entry name" value="Ammonium_transp"/>
    <property type="match status" value="1"/>
</dbReference>
<dbReference type="SUPFAM" id="SSF111352">
    <property type="entry name" value="Ammonium transporter"/>
    <property type="match status" value="1"/>
</dbReference>
<dbReference type="PANTHER" id="PTHR43029">
    <property type="entry name" value="AMMONIUM TRANSPORTER MEP2"/>
    <property type="match status" value="1"/>
</dbReference>
<keyword evidence="9" id="KW-0732">Signal</keyword>
<evidence type="ECO:0000256" key="9">
    <source>
        <dbReference type="SAM" id="SignalP"/>
    </source>
</evidence>
<evidence type="ECO:0000313" key="12">
    <source>
        <dbReference type="Proteomes" id="UP000199423"/>
    </source>
</evidence>
<keyword evidence="12" id="KW-1185">Reference proteome</keyword>
<dbReference type="RefSeq" id="WP_092866692.1">
    <property type="nucleotide sequence ID" value="NZ_FPCH01000002.1"/>
</dbReference>
<evidence type="ECO:0000256" key="6">
    <source>
        <dbReference type="ARBA" id="ARBA00023136"/>
    </source>
</evidence>
<evidence type="ECO:0000256" key="8">
    <source>
        <dbReference type="RuleBase" id="RU362002"/>
    </source>
</evidence>
<evidence type="ECO:0000256" key="3">
    <source>
        <dbReference type="ARBA" id="ARBA00022448"/>
    </source>
</evidence>
<evidence type="ECO:0000313" key="11">
    <source>
        <dbReference type="EMBL" id="SFV32162.1"/>
    </source>
</evidence>
<keyword evidence="5 8" id="KW-1133">Transmembrane helix</keyword>
<comment type="subcellular location">
    <subcellularLocation>
        <location evidence="8">Cell membrane</location>
        <topology evidence="8">Multi-pass membrane protein</topology>
    </subcellularLocation>
    <subcellularLocation>
        <location evidence="1">Membrane</location>
        <topology evidence="1">Multi-pass membrane protein</topology>
    </subcellularLocation>
</comment>
<dbReference type="Gene3D" id="1.10.3430.10">
    <property type="entry name" value="Ammonium transporter AmtB like domains"/>
    <property type="match status" value="1"/>
</dbReference>
<dbReference type="PANTHER" id="PTHR43029:SF10">
    <property type="entry name" value="AMMONIUM TRANSPORTER MEP2"/>
    <property type="match status" value="1"/>
</dbReference>
<keyword evidence="4 8" id="KW-0812">Transmembrane</keyword>
<feature type="domain" description="Ammonium transporter AmtB-like" evidence="10">
    <location>
        <begin position="52"/>
        <end position="448"/>
    </location>
</feature>
<name>A0A1I7NBY6_9HYPH</name>
<feature type="transmembrane region" description="Helical" evidence="8">
    <location>
        <begin position="173"/>
        <end position="192"/>
    </location>
</feature>
<feature type="transmembrane region" description="Helical" evidence="8">
    <location>
        <begin position="85"/>
        <end position="108"/>
    </location>
</feature>
<dbReference type="PROSITE" id="PS01219">
    <property type="entry name" value="AMMONIUM_TRANSP"/>
    <property type="match status" value="1"/>
</dbReference>
<feature type="transmembrane region" description="Helical" evidence="8">
    <location>
        <begin position="399"/>
        <end position="423"/>
    </location>
</feature>
<dbReference type="OrthoDB" id="9814202at2"/>
<keyword evidence="6 8" id="KW-0472">Membrane</keyword>
<feature type="transmembrane region" description="Helical" evidence="8">
    <location>
        <begin position="266"/>
        <end position="291"/>
    </location>
</feature>
<sequence>MTSRLRPSLGATALSAVTLLATSAIALAQEAAPAAAEPAAAAAPAFNNGDIAWMLTSSVLVLMMLVPGLGLFYAGMVRKKNALAVLMQCVFGAGLLSIVWVVVGYSIAFTEGSPFFGGFSKVLLAGIAPDTPAPAASGIPEFLFVMFQMTFFIITPIIALGGPADRMKFSASMAFVTLWAIFAYAPIAHMVWGPGGYLGGAGVLDYAGGTVVHINSAIAGLVAAIIVGRRKGYGTEQMAPHNLVLTMIGGSLLWCGWFGFNVGSALGAGASTGIIMLNTQIATAGAVVSWTLVEWIIKGKPSLLGAVSGAIAGLVAITPACGFVAVDGALIIGLAAGVLCYWGVTGLKRALGYDDALDVFGVHGIGGILGAVLTGVFAVQAVGGEGKSGWIEGNLGQVWVQIEGIGLTIVWSAVVSLVALLLIKFTIGLRVNEAEEAEGLDLALHGETFHD</sequence>
<feature type="transmembrane region" description="Helical" evidence="8">
    <location>
        <begin position="52"/>
        <end position="73"/>
    </location>
</feature>
<feature type="transmembrane region" description="Helical" evidence="8">
    <location>
        <begin position="142"/>
        <end position="161"/>
    </location>
</feature>
<dbReference type="InterPro" id="IPR018047">
    <property type="entry name" value="Ammonium_transpt_CS"/>
</dbReference>
<feature type="signal peptide" evidence="9">
    <location>
        <begin position="1"/>
        <end position="28"/>
    </location>
</feature>
<evidence type="ECO:0000256" key="7">
    <source>
        <dbReference type="ARBA" id="ARBA00023177"/>
    </source>
</evidence>
<feature type="transmembrane region" description="Helical" evidence="8">
    <location>
        <begin position="204"/>
        <end position="227"/>
    </location>
</feature>
<dbReference type="STRING" id="51670.SAMN04488557_1501"/>
<evidence type="ECO:0000256" key="4">
    <source>
        <dbReference type="ARBA" id="ARBA00022692"/>
    </source>
</evidence>
<dbReference type="Proteomes" id="UP000199423">
    <property type="component" value="Unassembled WGS sequence"/>
</dbReference>
<dbReference type="GO" id="GO:0005886">
    <property type="term" value="C:plasma membrane"/>
    <property type="evidence" value="ECO:0007669"/>
    <property type="project" value="UniProtKB-SubCell"/>
</dbReference>
<evidence type="ECO:0000259" key="10">
    <source>
        <dbReference type="Pfam" id="PF00909"/>
    </source>
</evidence>
<evidence type="ECO:0000256" key="2">
    <source>
        <dbReference type="ARBA" id="ARBA00005887"/>
    </source>
</evidence>